<dbReference type="SMART" id="SM00369">
    <property type="entry name" value="LRR_TYP"/>
    <property type="match status" value="12"/>
</dbReference>
<evidence type="ECO:0000256" key="3">
    <source>
        <dbReference type="SAM" id="Phobius"/>
    </source>
</evidence>
<dbReference type="Proteomes" id="UP000694680">
    <property type="component" value="Chromosome 20"/>
</dbReference>
<dbReference type="SMART" id="SM00364">
    <property type="entry name" value="LRR_BAC"/>
    <property type="match status" value="6"/>
</dbReference>
<dbReference type="PROSITE" id="PS51450">
    <property type="entry name" value="LRR"/>
    <property type="match status" value="4"/>
</dbReference>
<dbReference type="InterPro" id="IPR001611">
    <property type="entry name" value="Leu-rich_rpt"/>
</dbReference>
<dbReference type="AlphaFoldDB" id="A0A8C5HCZ8"/>
<dbReference type="InterPro" id="IPR032675">
    <property type="entry name" value="LRR_dom_sf"/>
</dbReference>
<dbReference type="Pfam" id="PF13855">
    <property type="entry name" value="LRR_8"/>
    <property type="match status" value="2"/>
</dbReference>
<sequence>MRLPPILLWLFPMWRLLVPSSAQTQHGPCSLVQRTALCNRSNLTAVPDGLPHNVVALHLNYNTIQTLQHTSLSQYPSLNTLSLACNFLAKVDSNTFLNSALLANLNLAKNNLDRGYHETGTALTKLSMLTALDLSENKLDDEMVSHLLKNLSALEYLNLSGNLLKRLDETSFSDLHQLRDLSLEGNLLFEIDNAFEGNPNLQRLNLAYNYLPCLTDFHMSQLLTLNASHNVIEWFMSREDQNQSFELETLDLSHNQLVFFPFLPSRSRLRNLYLSYNVIRFYEGLNQNSTPTVEFYNMRRNMSNVTAVLWDDSVHGDISSIETLDLRANQLEYFPRGFIQKMPFLSKLQMSTNCLETLNLTSERFSSSLYELDLSNNRLRNISADEGTLSNLNNLTYFNLSHNNLEILPVGFFSSLPSIRSVDLSYNSVNVCRSEDEVRGTRSSTCLEWRNIVSLRQLRLRGCNLQRIPSSVLAGLSLTHLDLSDNPELIVQQLIQRLSGTLQHLGLGNTHMQNVDFSYFRCLNSLDISRNSLTHLPTSLLNLDLKVLDLRDNRLATIPPSQAHIIAPKLQTVYLTGNPFNCCQTEWFRTFETMKNIHMVGRLDMECEDLLQVTHRVMRSQSFMCFHEGGEGSLLWLILIAASACVFILTISGLVFVKLNHHIIQKPIQKKYFKPSSY</sequence>
<evidence type="ECO:0000256" key="4">
    <source>
        <dbReference type="SAM" id="SignalP"/>
    </source>
</evidence>
<feature type="signal peptide" evidence="4">
    <location>
        <begin position="1"/>
        <end position="22"/>
    </location>
</feature>
<dbReference type="OrthoDB" id="676979at2759"/>
<keyword evidence="3" id="KW-1133">Transmembrane helix</keyword>
<keyword evidence="3" id="KW-0472">Membrane</keyword>
<dbReference type="CTD" id="375387"/>
<dbReference type="PANTHER" id="PTHR45712:SF22">
    <property type="entry name" value="INSULIN-LIKE GROWTH FACTOR-BINDING PROTEIN COMPLEX ACID LABILE SUBUNIT"/>
    <property type="match status" value="1"/>
</dbReference>
<keyword evidence="2" id="KW-0677">Repeat</keyword>
<dbReference type="Gene3D" id="3.80.10.10">
    <property type="entry name" value="Ribonuclease Inhibitor"/>
    <property type="match status" value="5"/>
</dbReference>
<feature type="transmembrane region" description="Helical" evidence="3">
    <location>
        <begin position="634"/>
        <end position="657"/>
    </location>
</feature>
<dbReference type="SUPFAM" id="SSF52058">
    <property type="entry name" value="L domain-like"/>
    <property type="match status" value="2"/>
</dbReference>
<accession>A0A8C5HCZ8</accession>
<evidence type="ECO:0000256" key="2">
    <source>
        <dbReference type="ARBA" id="ARBA00022737"/>
    </source>
</evidence>
<keyword evidence="3" id="KW-0812">Transmembrane</keyword>
<evidence type="ECO:0000256" key="1">
    <source>
        <dbReference type="ARBA" id="ARBA00022614"/>
    </source>
</evidence>
<proteinExistence type="predicted"/>
<keyword evidence="6" id="KW-1185">Reference proteome</keyword>
<dbReference type="InterPro" id="IPR050333">
    <property type="entry name" value="SLRP"/>
</dbReference>
<evidence type="ECO:0000313" key="5">
    <source>
        <dbReference type="Ensembl" id="ENSGWIP00000042844.1"/>
    </source>
</evidence>
<keyword evidence="4" id="KW-0732">Signal</keyword>
<keyword evidence="1" id="KW-0433">Leucine-rich repeat</keyword>
<evidence type="ECO:0008006" key="7">
    <source>
        <dbReference type="Google" id="ProtNLM"/>
    </source>
</evidence>
<dbReference type="PANTHER" id="PTHR45712">
    <property type="entry name" value="AGAP008170-PA"/>
    <property type="match status" value="1"/>
</dbReference>
<reference evidence="5" key="3">
    <citation type="submission" date="2025-09" db="UniProtKB">
        <authorList>
            <consortium name="Ensembl"/>
        </authorList>
    </citation>
    <scope>IDENTIFICATION</scope>
</reference>
<dbReference type="Ensembl" id="ENSGWIT00000046475.1">
    <property type="protein sequence ID" value="ENSGWIP00000042844.1"/>
    <property type="gene ID" value="ENSGWIG00000021455.1"/>
</dbReference>
<evidence type="ECO:0000313" key="6">
    <source>
        <dbReference type="Proteomes" id="UP000694680"/>
    </source>
</evidence>
<dbReference type="InterPro" id="IPR003591">
    <property type="entry name" value="Leu-rich_rpt_typical-subtyp"/>
</dbReference>
<reference evidence="5" key="2">
    <citation type="submission" date="2025-08" db="UniProtKB">
        <authorList>
            <consortium name="Ensembl"/>
        </authorList>
    </citation>
    <scope>IDENTIFICATION</scope>
</reference>
<dbReference type="GeneID" id="114454154"/>
<dbReference type="SMART" id="SM00365">
    <property type="entry name" value="LRR_SD22"/>
    <property type="match status" value="5"/>
</dbReference>
<feature type="chain" id="PRO_5033982094" description="Negative regulator of reactive oxygen species" evidence="4">
    <location>
        <begin position="23"/>
        <end position="678"/>
    </location>
</feature>
<organism evidence="5 6">
    <name type="scientific">Gouania willdenowi</name>
    <name type="common">Blunt-snouted clingfish</name>
    <name type="synonym">Lepadogaster willdenowi</name>
    <dbReference type="NCBI Taxonomy" id="441366"/>
    <lineage>
        <taxon>Eukaryota</taxon>
        <taxon>Metazoa</taxon>
        <taxon>Chordata</taxon>
        <taxon>Craniata</taxon>
        <taxon>Vertebrata</taxon>
        <taxon>Euteleostomi</taxon>
        <taxon>Actinopterygii</taxon>
        <taxon>Neopterygii</taxon>
        <taxon>Teleostei</taxon>
        <taxon>Neoteleostei</taxon>
        <taxon>Acanthomorphata</taxon>
        <taxon>Ovalentaria</taxon>
        <taxon>Blenniimorphae</taxon>
        <taxon>Blenniiformes</taxon>
        <taxon>Gobiesocoidei</taxon>
        <taxon>Gobiesocidae</taxon>
        <taxon>Gobiesocinae</taxon>
        <taxon>Gouania</taxon>
    </lineage>
</organism>
<name>A0A8C5HCZ8_GOUWI</name>
<reference evidence="5" key="1">
    <citation type="submission" date="2020-06" db="EMBL/GenBank/DDBJ databases">
        <authorList>
            <consortium name="Wellcome Sanger Institute Data Sharing"/>
        </authorList>
    </citation>
    <scope>NUCLEOTIDE SEQUENCE [LARGE SCALE GENOMIC DNA]</scope>
</reference>
<dbReference type="RefSeq" id="XP_028290192.1">
    <property type="nucleotide sequence ID" value="XM_028434391.1"/>
</dbReference>
<protein>
    <recommendedName>
        <fullName evidence="7">Negative regulator of reactive oxygen species</fullName>
    </recommendedName>
</protein>
<dbReference type="RefSeq" id="XP_028290193.1">
    <property type="nucleotide sequence ID" value="XM_028434392.1"/>
</dbReference>
<gene>
    <name evidence="5" type="primary">nrros</name>
</gene>